<evidence type="ECO:0000313" key="1">
    <source>
        <dbReference type="EMBL" id="MFC3986408.1"/>
    </source>
</evidence>
<proteinExistence type="predicted"/>
<gene>
    <name evidence="1" type="ORF">ACFOYY_40195</name>
</gene>
<keyword evidence="2" id="KW-1185">Reference proteome</keyword>
<evidence type="ECO:0000313" key="2">
    <source>
        <dbReference type="Proteomes" id="UP001595698"/>
    </source>
</evidence>
<sequence length="48" mass="5218">MTPHDDPMPDSVLQNVLAVLEPHRDRLEPLLRAAAEAETDQVGPTLAS</sequence>
<name>A0ABV8FGM2_9ACTN</name>
<dbReference type="EMBL" id="JBHSBC010000056">
    <property type="protein sequence ID" value="MFC3986408.1"/>
    <property type="molecule type" value="Genomic_DNA"/>
</dbReference>
<organism evidence="1 2">
    <name type="scientific">Streptosporangium jomthongense</name>
    <dbReference type="NCBI Taxonomy" id="1193683"/>
    <lineage>
        <taxon>Bacteria</taxon>
        <taxon>Bacillati</taxon>
        <taxon>Actinomycetota</taxon>
        <taxon>Actinomycetes</taxon>
        <taxon>Streptosporangiales</taxon>
        <taxon>Streptosporangiaceae</taxon>
        <taxon>Streptosporangium</taxon>
    </lineage>
</organism>
<comment type="caution">
    <text evidence="1">The sequence shown here is derived from an EMBL/GenBank/DDBJ whole genome shotgun (WGS) entry which is preliminary data.</text>
</comment>
<dbReference type="Proteomes" id="UP001595698">
    <property type="component" value="Unassembled WGS sequence"/>
</dbReference>
<protein>
    <submittedName>
        <fullName evidence="1">Uncharacterized protein</fullName>
    </submittedName>
</protein>
<reference evidence="2" key="1">
    <citation type="journal article" date="2019" name="Int. J. Syst. Evol. Microbiol.">
        <title>The Global Catalogue of Microorganisms (GCM) 10K type strain sequencing project: providing services to taxonomists for standard genome sequencing and annotation.</title>
        <authorList>
            <consortium name="The Broad Institute Genomics Platform"/>
            <consortium name="The Broad Institute Genome Sequencing Center for Infectious Disease"/>
            <person name="Wu L."/>
            <person name="Ma J."/>
        </authorList>
    </citation>
    <scope>NUCLEOTIDE SEQUENCE [LARGE SCALE GENOMIC DNA]</scope>
    <source>
        <strain evidence="2">TBRC 7912</strain>
    </source>
</reference>
<dbReference type="RefSeq" id="WP_386196618.1">
    <property type="nucleotide sequence ID" value="NZ_JBHSBC010000056.1"/>
</dbReference>
<accession>A0ABV8FGM2</accession>